<evidence type="ECO:0000256" key="1">
    <source>
        <dbReference type="ARBA" id="ARBA00023002"/>
    </source>
</evidence>
<dbReference type="SUPFAM" id="SSF51735">
    <property type="entry name" value="NAD(P)-binding Rossmann-fold domains"/>
    <property type="match status" value="1"/>
</dbReference>
<dbReference type="InterPro" id="IPR013149">
    <property type="entry name" value="ADH-like_C"/>
</dbReference>
<accession>A0A1D8GKY4</accession>
<dbReference type="CDD" id="cd08238">
    <property type="entry name" value="sorbose_phosphate_red"/>
    <property type="match status" value="1"/>
</dbReference>
<protein>
    <submittedName>
        <fullName evidence="4">L-sorbose 1-phosphate reductase</fullName>
    </submittedName>
</protein>
<dbReference type="KEGG" id="gfe:Gferi_19715"/>
<evidence type="ECO:0000259" key="2">
    <source>
        <dbReference type="Pfam" id="PF00107"/>
    </source>
</evidence>
<dbReference type="InterPro" id="IPR011032">
    <property type="entry name" value="GroES-like_sf"/>
</dbReference>
<evidence type="ECO:0000259" key="3">
    <source>
        <dbReference type="Pfam" id="PF08240"/>
    </source>
</evidence>
<dbReference type="PANTHER" id="PTHR43401">
    <property type="entry name" value="L-THREONINE 3-DEHYDROGENASE"/>
    <property type="match status" value="1"/>
</dbReference>
<feature type="domain" description="Alcohol dehydrogenase-like N-terminal" evidence="3">
    <location>
        <begin position="26"/>
        <end position="125"/>
    </location>
</feature>
<proteinExistence type="predicted"/>
<keyword evidence="5" id="KW-1185">Reference proteome</keyword>
<dbReference type="RefSeq" id="WP_069979536.1">
    <property type="nucleotide sequence ID" value="NZ_CP017269.1"/>
</dbReference>
<dbReference type="InterPro" id="IPR036291">
    <property type="entry name" value="NAD(P)-bd_dom_sf"/>
</dbReference>
<dbReference type="EMBL" id="CP017269">
    <property type="protein sequence ID" value="AOT71564.1"/>
    <property type="molecule type" value="Genomic_DNA"/>
</dbReference>
<dbReference type="Gene3D" id="3.40.50.720">
    <property type="entry name" value="NAD(P)-binding Rossmann-like Domain"/>
    <property type="match status" value="1"/>
</dbReference>
<organism evidence="4 5">
    <name type="scientific">Geosporobacter ferrireducens</name>
    <dbReference type="NCBI Taxonomy" id="1424294"/>
    <lineage>
        <taxon>Bacteria</taxon>
        <taxon>Bacillati</taxon>
        <taxon>Bacillota</taxon>
        <taxon>Clostridia</taxon>
        <taxon>Peptostreptococcales</taxon>
        <taxon>Thermotaleaceae</taxon>
        <taxon>Geosporobacter</taxon>
    </lineage>
</organism>
<evidence type="ECO:0000313" key="5">
    <source>
        <dbReference type="Proteomes" id="UP000095743"/>
    </source>
</evidence>
<dbReference type="InterPro" id="IPR050129">
    <property type="entry name" value="Zn_alcohol_dh"/>
</dbReference>
<dbReference type="OrthoDB" id="9787435at2"/>
<dbReference type="GO" id="GO:0016491">
    <property type="term" value="F:oxidoreductase activity"/>
    <property type="evidence" value="ECO:0007669"/>
    <property type="project" value="UniProtKB-KW"/>
</dbReference>
<feature type="domain" description="Alcohol dehydrogenase-like C-terminal" evidence="2">
    <location>
        <begin position="187"/>
        <end position="330"/>
    </location>
</feature>
<name>A0A1D8GKY4_9FIRM</name>
<sequence>MKTRAVRLYGANDLRLEEFELPEIQEDEILARVVSDSICMSTYKAVILGNKHKRVPDDVAENPTITGHEFAGVIVKVGKKWQDQFKPGQKFALQPALNYKGSPYAPGYSYPYFGGNATYIIIPQEVMELGFLLDYEGKAFYEASLAEPMSCIIGGFHANYHTETGKYVHHMGIVKGGKMALLAGCGPMGLGAIDYALHCERKPRLLVVTDIDAERLKRAEKLFPVEEGSKNGVELHYVNTKDMDQPAAFLNQFTGGTGFDDVFVYAPVRSLIEDADVILGKDGCLNFFAGPTDTGFKAEVNFYNVHYAPTHIMGSTGGNDDDMRESLEMSAKGLINPAVMVTHVGGIDSVIDTTLNLPQIPGGKKLIYCNIEMELTAIEDFEKKGKEDPFFAELGRIVAAHNGLWSAEAETYLLENRSIE</sequence>
<dbReference type="InterPro" id="IPR013154">
    <property type="entry name" value="ADH-like_N"/>
</dbReference>
<dbReference type="Gene3D" id="3.90.180.10">
    <property type="entry name" value="Medium-chain alcohol dehydrogenases, catalytic domain"/>
    <property type="match status" value="1"/>
</dbReference>
<dbReference type="STRING" id="1424294.Gferi_19715"/>
<keyword evidence="1" id="KW-0560">Oxidoreductase</keyword>
<dbReference type="PANTHER" id="PTHR43401:SF2">
    <property type="entry name" value="L-THREONINE 3-DEHYDROGENASE"/>
    <property type="match status" value="1"/>
</dbReference>
<evidence type="ECO:0000313" key="4">
    <source>
        <dbReference type="EMBL" id="AOT71564.1"/>
    </source>
</evidence>
<dbReference type="Pfam" id="PF00107">
    <property type="entry name" value="ADH_zinc_N"/>
    <property type="match status" value="1"/>
</dbReference>
<gene>
    <name evidence="4" type="ORF">Gferi_19715</name>
</gene>
<reference evidence="4 5" key="1">
    <citation type="submission" date="2016-09" db="EMBL/GenBank/DDBJ databases">
        <title>Genomic analysis reveals versatility of anaerobic energy metabolism of Geosporobacter ferrireducens IRF9 of phylum Firmicutes.</title>
        <authorList>
            <person name="Kim S.-J."/>
        </authorList>
    </citation>
    <scope>NUCLEOTIDE SEQUENCE [LARGE SCALE GENOMIC DNA]</scope>
    <source>
        <strain evidence="4 5">IRF9</strain>
    </source>
</reference>
<dbReference type="AlphaFoldDB" id="A0A1D8GKY4"/>
<dbReference type="Proteomes" id="UP000095743">
    <property type="component" value="Chromosome"/>
</dbReference>
<dbReference type="Pfam" id="PF08240">
    <property type="entry name" value="ADH_N"/>
    <property type="match status" value="1"/>
</dbReference>
<dbReference type="SUPFAM" id="SSF50129">
    <property type="entry name" value="GroES-like"/>
    <property type="match status" value="1"/>
</dbReference>